<evidence type="ECO:0000259" key="4">
    <source>
        <dbReference type="Pfam" id="PF03372"/>
    </source>
</evidence>
<dbReference type="EMBL" id="SACS01000001">
    <property type="protein sequence ID" value="RVU42006.1"/>
    <property type="molecule type" value="Genomic_DNA"/>
</dbReference>
<evidence type="ECO:0000256" key="2">
    <source>
        <dbReference type="ARBA" id="ARBA00022801"/>
    </source>
</evidence>
<dbReference type="Gene3D" id="3.60.10.10">
    <property type="entry name" value="Endonuclease/exonuclease/phosphatase"/>
    <property type="match status" value="1"/>
</dbReference>
<keyword evidence="1 3" id="KW-0732">Signal</keyword>
<evidence type="ECO:0000313" key="5">
    <source>
        <dbReference type="EMBL" id="RVU42006.1"/>
    </source>
</evidence>
<keyword evidence="2" id="KW-0378">Hydrolase</keyword>
<dbReference type="RefSeq" id="WP_127697383.1">
    <property type="nucleotide sequence ID" value="NZ_SACS01000001.1"/>
</dbReference>
<dbReference type="AlphaFoldDB" id="A0A437R5E9"/>
<dbReference type="Pfam" id="PF03372">
    <property type="entry name" value="Exo_endo_phos"/>
    <property type="match status" value="1"/>
</dbReference>
<feature type="domain" description="Endonuclease/exonuclease/phosphatase" evidence="4">
    <location>
        <begin position="179"/>
        <end position="429"/>
    </location>
</feature>
<dbReference type="Proteomes" id="UP000283077">
    <property type="component" value="Unassembled WGS sequence"/>
</dbReference>
<accession>A0A437R5E9</accession>
<dbReference type="CDD" id="cd09078">
    <property type="entry name" value="nSMase"/>
    <property type="match status" value="1"/>
</dbReference>
<dbReference type="PANTHER" id="PTHR16320:SF23">
    <property type="entry name" value="SPHINGOMYELINASE C 1"/>
    <property type="match status" value="1"/>
</dbReference>
<proteinExistence type="predicted"/>
<protein>
    <submittedName>
        <fullName evidence="5">Phospholipase</fullName>
    </submittedName>
</protein>
<dbReference type="InterPro" id="IPR017766">
    <property type="entry name" value="Sphingomyelinase/PLipase_C"/>
</dbReference>
<evidence type="ECO:0000256" key="3">
    <source>
        <dbReference type="SAM" id="SignalP"/>
    </source>
</evidence>
<gene>
    <name evidence="5" type="ORF">EOE67_02135</name>
</gene>
<reference evidence="5 6" key="1">
    <citation type="submission" date="2019-01" db="EMBL/GenBank/DDBJ databases">
        <authorList>
            <person name="Chen W.-M."/>
        </authorList>
    </citation>
    <scope>NUCLEOTIDE SEQUENCE [LARGE SCALE GENOMIC DNA]</scope>
    <source>
        <strain evidence="5 6">KYPC3</strain>
    </source>
</reference>
<comment type="caution">
    <text evidence="5">The sequence shown here is derived from an EMBL/GenBank/DDBJ whole genome shotgun (WGS) entry which is preliminary data.</text>
</comment>
<name>A0A437R5E9_9GAMM</name>
<organism evidence="5 6">
    <name type="scientific">Rheinheimera riviphila</name>
    <dbReference type="NCBI Taxonomy" id="1834037"/>
    <lineage>
        <taxon>Bacteria</taxon>
        <taxon>Pseudomonadati</taxon>
        <taxon>Pseudomonadota</taxon>
        <taxon>Gammaproteobacteria</taxon>
        <taxon>Chromatiales</taxon>
        <taxon>Chromatiaceae</taxon>
        <taxon>Rheinheimera</taxon>
    </lineage>
</organism>
<evidence type="ECO:0000256" key="1">
    <source>
        <dbReference type="ARBA" id="ARBA00022729"/>
    </source>
</evidence>
<dbReference type="GO" id="GO:0005576">
    <property type="term" value="C:extracellular region"/>
    <property type="evidence" value="ECO:0007669"/>
    <property type="project" value="InterPro"/>
</dbReference>
<keyword evidence="6" id="KW-1185">Reference proteome</keyword>
<dbReference type="PANTHER" id="PTHR16320">
    <property type="entry name" value="SPHINGOMYELINASE FAMILY MEMBER"/>
    <property type="match status" value="1"/>
</dbReference>
<dbReference type="InterPro" id="IPR036691">
    <property type="entry name" value="Endo/exonu/phosph_ase_sf"/>
</dbReference>
<dbReference type="GO" id="GO:0004767">
    <property type="term" value="F:sphingomyelin phosphodiesterase activity"/>
    <property type="evidence" value="ECO:0007669"/>
    <property type="project" value="InterPro"/>
</dbReference>
<dbReference type="SUPFAM" id="SSF56219">
    <property type="entry name" value="DNase I-like"/>
    <property type="match status" value="1"/>
</dbReference>
<dbReference type="InterPro" id="IPR038772">
    <property type="entry name" value="Sph/SMPD2-like"/>
</dbReference>
<dbReference type="InterPro" id="IPR005135">
    <property type="entry name" value="Endo/exonuclease/phosphatase"/>
</dbReference>
<sequence>MKKIIFGMVALLLVSKAAQADSYVYITNSTAEHVAVDVNHFSSGSLLTMGSQWRQEATAIPPYATRRVLAFNRNQGVKRNQSYLFETVLTANGSTVIAMQKMVGSWVGSNIDHSARADDFQAPWRNDRQISRHQTRYQLKPTTVGFKANFTGGYDDFYYTISHNTQSETLASANTLKVLSYNIYALPLVASDIEARLQELPTHLRGYDVILLQEAFSADSPAMLRALLSEYPYQTTILRKPLDGVNVYNGGVAIVSRYPIGRTEQVVFPDCTGTDCFADKGFVYAEVIKQGRAYQVLATHAASFDSDEARQMRQSQFRLMRQFVEQKNFSIADTVLYGGDFNVNKLKFADDYQAMQQNLNATVPAATGYTASTFDPRVNYYAAKYDTVEYLDYVVFSKAHRQPSFSRNEVRVPRTTADALWQRWDLSDHFPVLAEFRE</sequence>
<feature type="signal peptide" evidence="3">
    <location>
        <begin position="1"/>
        <end position="20"/>
    </location>
</feature>
<dbReference type="OrthoDB" id="338539at2"/>
<feature type="chain" id="PRO_5019066301" evidence="3">
    <location>
        <begin position="21"/>
        <end position="438"/>
    </location>
</feature>
<evidence type="ECO:0000313" key="6">
    <source>
        <dbReference type="Proteomes" id="UP000283077"/>
    </source>
</evidence>